<proteinExistence type="predicted"/>
<dbReference type="InterPro" id="IPR012674">
    <property type="entry name" value="Calycin"/>
</dbReference>
<evidence type="ECO:0000256" key="1">
    <source>
        <dbReference type="SAM" id="SignalP"/>
    </source>
</evidence>
<dbReference type="EMBL" id="CAJNIZ010024747">
    <property type="protein sequence ID" value="CAE7479374.1"/>
    <property type="molecule type" value="Genomic_DNA"/>
</dbReference>
<dbReference type="Proteomes" id="UP000649617">
    <property type="component" value="Unassembled WGS sequence"/>
</dbReference>
<feature type="chain" id="PRO_5032376176" evidence="1">
    <location>
        <begin position="24"/>
        <end position="195"/>
    </location>
</feature>
<feature type="signal peptide" evidence="1">
    <location>
        <begin position="1"/>
        <end position="23"/>
    </location>
</feature>
<protein>
    <submittedName>
        <fullName evidence="2">LOC106165176 protein</fullName>
    </submittedName>
</protein>
<dbReference type="SUPFAM" id="SSF50814">
    <property type="entry name" value="Lipocalins"/>
    <property type="match status" value="1"/>
</dbReference>
<evidence type="ECO:0000313" key="3">
    <source>
        <dbReference type="Proteomes" id="UP000649617"/>
    </source>
</evidence>
<dbReference type="AlphaFoldDB" id="A0A812SFN1"/>
<organism evidence="2 3">
    <name type="scientific">Symbiodinium pilosum</name>
    <name type="common">Dinoflagellate</name>
    <dbReference type="NCBI Taxonomy" id="2952"/>
    <lineage>
        <taxon>Eukaryota</taxon>
        <taxon>Sar</taxon>
        <taxon>Alveolata</taxon>
        <taxon>Dinophyceae</taxon>
        <taxon>Suessiales</taxon>
        <taxon>Symbiodiniaceae</taxon>
        <taxon>Symbiodinium</taxon>
    </lineage>
</organism>
<accession>A0A812SFN1</accession>
<keyword evidence="3" id="KW-1185">Reference proteome</keyword>
<name>A0A812SFN1_SYMPI</name>
<sequence length="195" mass="21756">MPCSARCWQSILVAAVCTLLAKADCPEDCPARCPGQLEVQSAFVRSQFDLSKFWGVYYEIAYHDSTQPRRWPIKASCQRSVKAPHPADPKNYKDLFSLNVGPGRGINAVCDLEFNITDQPGVFLGHWSGHSFFNPNLTDIANTVVDVGVAANGTYNWTLEFQCKNDNDPARGIRFAAVNFYHKNPLISEEDGLPW</sequence>
<keyword evidence="1" id="KW-0732">Signal</keyword>
<gene>
    <name evidence="2" type="primary">LOC106165176</name>
    <name evidence="2" type="ORF">SPIL2461_LOCUS12217</name>
</gene>
<evidence type="ECO:0000313" key="2">
    <source>
        <dbReference type="EMBL" id="CAE7479374.1"/>
    </source>
</evidence>
<dbReference type="OrthoDB" id="440612at2759"/>
<reference evidence="2" key="1">
    <citation type="submission" date="2021-02" db="EMBL/GenBank/DDBJ databases">
        <authorList>
            <person name="Dougan E. K."/>
            <person name="Rhodes N."/>
            <person name="Thang M."/>
            <person name="Chan C."/>
        </authorList>
    </citation>
    <scope>NUCLEOTIDE SEQUENCE</scope>
</reference>
<comment type="caution">
    <text evidence="2">The sequence shown here is derived from an EMBL/GenBank/DDBJ whole genome shotgun (WGS) entry which is preliminary data.</text>
</comment>